<evidence type="ECO:0000313" key="2">
    <source>
        <dbReference type="Proteomes" id="UP000286862"/>
    </source>
</evidence>
<gene>
    <name evidence="1" type="ORF">VT99_12883</name>
</gene>
<dbReference type="Proteomes" id="UP000286862">
    <property type="component" value="Unassembled WGS sequence"/>
</dbReference>
<feature type="non-terminal residue" evidence="1">
    <location>
        <position position="104"/>
    </location>
</feature>
<organism evidence="1 2">
    <name type="scientific">Candidatus Electrothrix marina</name>
    <dbReference type="NCBI Taxonomy" id="1859130"/>
    <lineage>
        <taxon>Bacteria</taxon>
        <taxon>Pseudomonadati</taxon>
        <taxon>Thermodesulfobacteriota</taxon>
        <taxon>Desulfobulbia</taxon>
        <taxon>Desulfobulbales</taxon>
        <taxon>Desulfobulbaceae</taxon>
        <taxon>Candidatus Electrothrix</taxon>
    </lineage>
</organism>
<sequence length="104" mass="11704">MGSILRVTKSDDLRVVRFRCAQAELAGWLVCKEADSVQQLRESINNVVRRSAFILLPPLIGLEKNGFQAELLCAEDIAVHIITDKEDLFRPELHNLQGHGKKPL</sequence>
<dbReference type="AlphaFoldDB" id="A0A3S3RQ10"/>
<reference evidence="1 2" key="1">
    <citation type="submission" date="2017-01" db="EMBL/GenBank/DDBJ databases">
        <title>The cable genome- insights into the physiology and evolution of filamentous bacteria capable of sulfide oxidation via long distance electron transfer.</title>
        <authorList>
            <person name="Schreiber L."/>
            <person name="Bjerg J.T."/>
            <person name="Boggild A."/>
            <person name="Van De Vossenberg J."/>
            <person name="Meysman F."/>
            <person name="Nielsen L.P."/>
            <person name="Schramm A."/>
            <person name="Kjeldsen K.U."/>
        </authorList>
    </citation>
    <scope>NUCLEOTIDE SEQUENCE [LARGE SCALE GENOMIC DNA]</scope>
    <source>
        <strain evidence="1">A2</strain>
    </source>
</reference>
<name>A0A3S3RQ10_9BACT</name>
<protein>
    <submittedName>
        <fullName evidence="1">Uncharacterized protein</fullName>
    </submittedName>
</protein>
<accession>A0A3S3RQ10</accession>
<evidence type="ECO:0000313" key="1">
    <source>
        <dbReference type="EMBL" id="RWX45104.1"/>
    </source>
</evidence>
<proteinExistence type="predicted"/>
<comment type="caution">
    <text evidence="1">The sequence shown here is derived from an EMBL/GenBank/DDBJ whole genome shotgun (WGS) entry which is preliminary data.</text>
</comment>
<dbReference type="EMBL" id="MTKQ01000288">
    <property type="protein sequence ID" value="RWX45104.1"/>
    <property type="molecule type" value="Genomic_DNA"/>
</dbReference>